<organism evidence="2">
    <name type="scientific">Arundo donax</name>
    <name type="common">Giant reed</name>
    <name type="synonym">Donax arundinaceus</name>
    <dbReference type="NCBI Taxonomy" id="35708"/>
    <lineage>
        <taxon>Eukaryota</taxon>
        <taxon>Viridiplantae</taxon>
        <taxon>Streptophyta</taxon>
        <taxon>Embryophyta</taxon>
        <taxon>Tracheophyta</taxon>
        <taxon>Spermatophyta</taxon>
        <taxon>Magnoliopsida</taxon>
        <taxon>Liliopsida</taxon>
        <taxon>Poales</taxon>
        <taxon>Poaceae</taxon>
        <taxon>PACMAD clade</taxon>
        <taxon>Arundinoideae</taxon>
        <taxon>Arundineae</taxon>
        <taxon>Arundo</taxon>
    </lineage>
</organism>
<reference evidence="2" key="1">
    <citation type="submission" date="2014-09" db="EMBL/GenBank/DDBJ databases">
        <authorList>
            <person name="Magalhaes I.L.F."/>
            <person name="Oliveira U."/>
            <person name="Santos F.R."/>
            <person name="Vidigal T.H.D.A."/>
            <person name="Brescovit A.D."/>
            <person name="Santos A.J."/>
        </authorList>
    </citation>
    <scope>NUCLEOTIDE SEQUENCE</scope>
    <source>
        <tissue evidence="2">Shoot tissue taken approximately 20 cm above the soil surface</tissue>
    </source>
</reference>
<feature type="transmembrane region" description="Helical" evidence="1">
    <location>
        <begin position="87"/>
        <end position="106"/>
    </location>
</feature>
<dbReference type="EMBL" id="GBRH01222670">
    <property type="protein sequence ID" value="JAD75225.1"/>
    <property type="molecule type" value="Transcribed_RNA"/>
</dbReference>
<keyword evidence="1" id="KW-0812">Transmembrane</keyword>
<accession>A0A0A9CPA7</accession>
<protein>
    <submittedName>
        <fullName evidence="2">Uncharacterized protein</fullName>
    </submittedName>
</protein>
<evidence type="ECO:0000256" key="1">
    <source>
        <dbReference type="SAM" id="Phobius"/>
    </source>
</evidence>
<dbReference type="AlphaFoldDB" id="A0A0A9CPA7"/>
<proteinExistence type="predicted"/>
<name>A0A0A9CPA7_ARUDO</name>
<evidence type="ECO:0000313" key="2">
    <source>
        <dbReference type="EMBL" id="JAD75225.1"/>
    </source>
</evidence>
<keyword evidence="1" id="KW-1133">Transmembrane helix</keyword>
<sequence length="143" mass="14959">MYWMKLLEDPSVPEYIAFVDQHYSVARACQLKFEVFVALKVAVAFPIVVATDSTETGTATSYAAVVAEVGSAEIEIASNPSTAAEHAVAAVVAELLLLFVVAYAFVECWRHAAADFAVVAAAAAAVDLTYSPGSPNVVAGAMT</sequence>
<keyword evidence="1" id="KW-0472">Membrane</keyword>
<reference evidence="2" key="2">
    <citation type="journal article" date="2015" name="Data Brief">
        <title>Shoot transcriptome of the giant reed, Arundo donax.</title>
        <authorList>
            <person name="Barrero R.A."/>
            <person name="Guerrero F.D."/>
            <person name="Moolhuijzen P."/>
            <person name="Goolsby J.A."/>
            <person name="Tidwell J."/>
            <person name="Bellgard S.E."/>
            <person name="Bellgard M.I."/>
        </authorList>
    </citation>
    <scope>NUCLEOTIDE SEQUENCE</scope>
    <source>
        <tissue evidence="2">Shoot tissue taken approximately 20 cm above the soil surface</tissue>
    </source>
</reference>